<sequence>MRKYEDTWVVDRTMFEYVNQGGCSCCGVTHTIMNLADFASKCSDWETDDENKEQFSPWPMFIHEEILTERARLRMAMKADMNKYKDFVETHMKGFIDWWSRLGENTKTRIFQLPSEEVLSYFRIQTKVKGSYEILLCAILEQIRHFQETGYTDGRVAAELFFEKNLVHQRDSFVLDSQYIANEAGDKNFFEMLTILGGPKLLPVRTARNPNEKNEAEAEQAKSESNVQSFRSDRRLVRLVRSLSLELIICNSHFFFQMQVMFRVFADMAIRKYTREVVNAESNNKMDV</sequence>
<name>W2GLL9_PHYNI</name>
<evidence type="ECO:0000313" key="2">
    <source>
        <dbReference type="EMBL" id="ETL36594.1"/>
    </source>
</evidence>
<accession>W2GLL9</accession>
<gene>
    <name evidence="1" type="ORF">L915_11538</name>
    <name evidence="2" type="ORF">L916_11454</name>
</gene>
<reference evidence="1" key="1">
    <citation type="submission" date="2013-11" db="EMBL/GenBank/DDBJ databases">
        <title>The Genome Sequence of Phytophthora parasitica CJ02B3.</title>
        <authorList>
            <consortium name="The Broad Institute Genomics Platform"/>
            <person name="Russ C."/>
            <person name="Tyler B."/>
            <person name="Panabieres F."/>
            <person name="Shan W."/>
            <person name="Tripathy S."/>
            <person name="Grunwald N."/>
            <person name="Machado M."/>
            <person name="Johnson C.S."/>
            <person name="Arredondo F."/>
            <person name="Hong C."/>
            <person name="Coffey M."/>
            <person name="Young S.K."/>
            <person name="Zeng Q."/>
            <person name="Gargeya S."/>
            <person name="Fitzgerald M."/>
            <person name="Abouelleil A."/>
            <person name="Alvarado L."/>
            <person name="Chapman S.B."/>
            <person name="Gainer-Dewar J."/>
            <person name="Goldberg J."/>
            <person name="Griggs A."/>
            <person name="Gujja S."/>
            <person name="Hansen M."/>
            <person name="Howarth C."/>
            <person name="Imamovic A."/>
            <person name="Ireland A."/>
            <person name="Larimer J."/>
            <person name="McCowan C."/>
            <person name="Murphy C."/>
            <person name="Pearson M."/>
            <person name="Poon T.W."/>
            <person name="Priest M."/>
            <person name="Roberts A."/>
            <person name="Saif S."/>
            <person name="Shea T."/>
            <person name="Sykes S."/>
            <person name="Wortman J."/>
            <person name="Nusbaum C."/>
            <person name="Birren B."/>
        </authorList>
    </citation>
    <scope>NUCLEOTIDE SEQUENCE [LARGE SCALE GENOMIC DNA]</scope>
    <source>
        <strain evidence="1">CJ02B3</strain>
    </source>
</reference>
<dbReference type="VEuPathDB" id="FungiDB:PPTG_12650"/>
<evidence type="ECO:0000313" key="1">
    <source>
        <dbReference type="EMBL" id="ETK83200.1"/>
    </source>
</evidence>
<organism evidence="1">
    <name type="scientific">Phytophthora nicotianae</name>
    <name type="common">Potato buckeye rot agent</name>
    <name type="synonym">Phytophthora parasitica</name>
    <dbReference type="NCBI Taxonomy" id="4792"/>
    <lineage>
        <taxon>Eukaryota</taxon>
        <taxon>Sar</taxon>
        <taxon>Stramenopiles</taxon>
        <taxon>Oomycota</taxon>
        <taxon>Peronosporomycetes</taxon>
        <taxon>Peronosporales</taxon>
        <taxon>Peronosporaceae</taxon>
        <taxon>Phytophthora</taxon>
    </lineage>
</organism>
<dbReference type="Proteomes" id="UP000053864">
    <property type="component" value="Unassembled WGS sequence"/>
</dbReference>
<proteinExistence type="predicted"/>
<dbReference type="EMBL" id="KI673734">
    <property type="protein sequence ID" value="ETL36594.1"/>
    <property type="molecule type" value="Genomic_DNA"/>
</dbReference>
<reference evidence="2" key="2">
    <citation type="submission" date="2013-11" db="EMBL/GenBank/DDBJ databases">
        <title>The Genome Sequence of Phytophthora parasitica CJ05E6.</title>
        <authorList>
            <consortium name="The Broad Institute Genomics Platform"/>
            <person name="Russ C."/>
            <person name="Tyler B."/>
            <person name="Panabieres F."/>
            <person name="Shan W."/>
            <person name="Tripathy S."/>
            <person name="Grunwald N."/>
            <person name="Machado M."/>
            <person name="Johnson C.S."/>
            <person name="Arredondo F."/>
            <person name="Hong C."/>
            <person name="Coffey M."/>
            <person name="Young S.K."/>
            <person name="Zeng Q."/>
            <person name="Gargeya S."/>
            <person name="Fitzgerald M."/>
            <person name="Abouelleil A."/>
            <person name="Alvarado L."/>
            <person name="Chapman S.B."/>
            <person name="Gainer-Dewar J."/>
            <person name="Goldberg J."/>
            <person name="Griggs A."/>
            <person name="Gujja S."/>
            <person name="Hansen M."/>
            <person name="Howarth C."/>
            <person name="Imamovic A."/>
            <person name="Ireland A."/>
            <person name="Larimer J."/>
            <person name="McCowan C."/>
            <person name="Murphy C."/>
            <person name="Pearson M."/>
            <person name="Poon T.W."/>
            <person name="Priest M."/>
            <person name="Roberts A."/>
            <person name="Saif S."/>
            <person name="Shea T."/>
            <person name="Sykes S."/>
            <person name="Wortman J."/>
            <person name="Nusbaum C."/>
            <person name="Birren B."/>
        </authorList>
    </citation>
    <scope>NUCLEOTIDE SEQUENCE [LARGE SCALE GENOMIC DNA]</scope>
    <source>
        <strain evidence="2">CJ05E6</strain>
    </source>
</reference>
<dbReference type="EMBL" id="KI687049">
    <property type="protein sequence ID" value="ETK83200.1"/>
    <property type="molecule type" value="Genomic_DNA"/>
</dbReference>
<protein>
    <submittedName>
        <fullName evidence="1">Uncharacterized protein</fullName>
    </submittedName>
</protein>
<dbReference type="Proteomes" id="UP000053236">
    <property type="component" value="Unassembled WGS sequence"/>
</dbReference>
<dbReference type="AlphaFoldDB" id="W2GLL9"/>